<evidence type="ECO:0000259" key="2">
    <source>
        <dbReference type="Pfam" id="PF13717"/>
    </source>
</evidence>
<feature type="domain" description="Zinc finger/thioredoxin putative" evidence="2">
    <location>
        <begin position="1"/>
        <end position="35"/>
    </location>
</feature>
<keyword evidence="1" id="KW-0472">Membrane</keyword>
<dbReference type="InterPro" id="IPR021834">
    <property type="entry name" value="DUF3426"/>
</dbReference>
<reference evidence="3 4" key="1">
    <citation type="submission" date="2018-11" db="EMBL/GenBank/DDBJ databases">
        <title>Genomic Encyclopedia of Type Strains, Phase IV (KMG-IV): sequencing the most valuable type-strain genomes for metagenomic binning, comparative biology and taxonomic classification.</title>
        <authorList>
            <person name="Goeker M."/>
        </authorList>
    </citation>
    <scope>NUCLEOTIDE SEQUENCE [LARGE SCALE GENOMIC DNA]</scope>
    <source>
        <strain evidence="3 4">DSM 100275</strain>
    </source>
</reference>
<dbReference type="RefSeq" id="WP_170165127.1">
    <property type="nucleotide sequence ID" value="NZ_RJVI01000003.1"/>
</dbReference>
<dbReference type="EMBL" id="RJVI01000003">
    <property type="protein sequence ID" value="ROR29592.1"/>
    <property type="molecule type" value="Genomic_DNA"/>
</dbReference>
<keyword evidence="4" id="KW-1185">Reference proteome</keyword>
<comment type="caution">
    <text evidence="3">The sequence shown here is derived from an EMBL/GenBank/DDBJ whole genome shotgun (WGS) entry which is preliminary data.</text>
</comment>
<name>A0A3N1XWM1_9GAMM</name>
<dbReference type="Pfam" id="PF11906">
    <property type="entry name" value="DUF3426"/>
    <property type="match status" value="1"/>
</dbReference>
<dbReference type="InterPro" id="IPR011723">
    <property type="entry name" value="Znf/thioredoxin_put"/>
</dbReference>
<keyword evidence="1" id="KW-1133">Transmembrane helix</keyword>
<dbReference type="AlphaFoldDB" id="A0A3N1XWM1"/>
<sequence>MRTRCPQCGAQHEATEAQLARAGGRVRCGRCGAVFAAGPVQQELFPQPAAEDLAPALLAAEAAPRRWPWALLALALAAALILQAAWAAARHPVRLAPLRPLAERLCPRLGCALRPVRAPGRIAVLAHDVRRHPDDPRALRAQVVLENRAPHPQPWPLLELVFTDTGGRVVAARRFRPEEYLPPPRSPTEPFAAGATLRAELDLMDPGPAAAGYAFTPR</sequence>
<evidence type="ECO:0000256" key="1">
    <source>
        <dbReference type="SAM" id="Phobius"/>
    </source>
</evidence>
<gene>
    <name evidence="3" type="ORF">EDC57_2263</name>
</gene>
<accession>A0A3N1XWM1</accession>
<evidence type="ECO:0000313" key="3">
    <source>
        <dbReference type="EMBL" id="ROR29592.1"/>
    </source>
</evidence>
<dbReference type="Proteomes" id="UP000276634">
    <property type="component" value="Unassembled WGS sequence"/>
</dbReference>
<evidence type="ECO:0000313" key="4">
    <source>
        <dbReference type="Proteomes" id="UP000276634"/>
    </source>
</evidence>
<organism evidence="3 4">
    <name type="scientific">Inmirania thermothiophila</name>
    <dbReference type="NCBI Taxonomy" id="1750597"/>
    <lineage>
        <taxon>Bacteria</taxon>
        <taxon>Pseudomonadati</taxon>
        <taxon>Pseudomonadota</taxon>
        <taxon>Gammaproteobacteria</taxon>
        <taxon>Chromatiales</taxon>
        <taxon>Ectothiorhodospiraceae</taxon>
        <taxon>Inmirania</taxon>
    </lineage>
</organism>
<proteinExistence type="predicted"/>
<keyword evidence="1" id="KW-0812">Transmembrane</keyword>
<protein>
    <submittedName>
        <fullName evidence="3">Putative Zn finger-like uncharacterized protein</fullName>
    </submittedName>
</protein>
<dbReference type="NCBIfam" id="TIGR02098">
    <property type="entry name" value="MJ0042_CXXC"/>
    <property type="match status" value="1"/>
</dbReference>
<feature type="transmembrane region" description="Helical" evidence="1">
    <location>
        <begin position="67"/>
        <end position="89"/>
    </location>
</feature>
<dbReference type="Pfam" id="PF13717">
    <property type="entry name" value="Zn_ribbon_4"/>
    <property type="match status" value="1"/>
</dbReference>